<keyword evidence="5" id="KW-1185">Reference proteome</keyword>
<dbReference type="RefSeq" id="WP_390469924.1">
    <property type="nucleotide sequence ID" value="NZ_BAABXL010000001.1"/>
</dbReference>
<sequence>MKVKKYKRGLAVMLGLALAVQLPGSVPFHMLDSYAYTGAATVKASSLNVRSGAGTGYQAVGRLAAGASIQILGEQTGTDGNTWYQIRFSGTGGAQQTGYVSAAYIRLPVSYTTDAAFEAKLSSEGFPESYKDGLRQLHAQYPNWIFKAKKTGLDWSTVIENEALLGRNLVSSGSISSWKSVESGAYNWDNSTWTGFDGSNWVAASEDIIRYYMDPRNFLDDTYVFQFLSHEYNSGTQTREGLSKMVDGSFLSGTTSSTGSGNTDSGSGTSSSSGSSVSKDGPGGSSGSDEDAEYGPGVTGKTGGSSSGGTGNVSLEAPHASVTPREHNLVMSSVSVGQAPGAGSSNTGTQSQGPSGSGLETQSAGVSASGSSTSGGPGTVSGTSGGDSSVSVGQAPGTNASSNGQTSGPGEGSTVSGNSGPGGGTSGQTSDSSGGSQTTAPGSNRSYIDIIMDAASQSGVSPYVLAAMILQEQGTGGTSPLISGKYSGYEGYYNFFNVEAYQSGSMSAIQTGLRYASQSGSYGRPWNTVEKSIIGGAKNYGDNYVKAGQNTFYLKKFNVQGSNLYKHQYMTNIQGAASEAERLSKAYSSVKDSALEFEIPIYNNMPKTACVAPVGDGSPNNKLSTLTAEGYSLTPSFGKDTESYSLIVDTSVSSIQVNAQAADSKATVSGAGNIALTGSSVDIAVTVTAENGSTRTYTIHVAKQDGGPISSGGGGSSDSSGGSENASSPAGPGASGGPGSTQSSGSTPGGSNVTIVGVSP</sequence>
<feature type="compositionally biased region" description="Gly residues" evidence="1">
    <location>
        <begin position="297"/>
        <end position="311"/>
    </location>
</feature>
<feature type="compositionally biased region" description="Low complexity" evidence="1">
    <location>
        <begin position="427"/>
        <end position="439"/>
    </location>
</feature>
<gene>
    <name evidence="4" type="ORF">F130042H8_20800</name>
</gene>
<feature type="compositionally biased region" description="Low complexity" evidence="1">
    <location>
        <begin position="717"/>
        <end position="732"/>
    </location>
</feature>
<dbReference type="Pfam" id="PF12733">
    <property type="entry name" value="Cadherin-like"/>
    <property type="match status" value="1"/>
</dbReference>
<evidence type="ECO:0000256" key="1">
    <source>
        <dbReference type="SAM" id="MobiDB-lite"/>
    </source>
</evidence>
<feature type="region of interest" description="Disordered" evidence="1">
    <location>
        <begin position="253"/>
        <end position="321"/>
    </location>
</feature>
<evidence type="ECO:0000313" key="5">
    <source>
        <dbReference type="Proteomes" id="UP001600894"/>
    </source>
</evidence>
<feature type="region of interest" description="Disordered" evidence="1">
    <location>
        <begin position="703"/>
        <end position="760"/>
    </location>
</feature>
<reference evidence="4 5" key="1">
    <citation type="submission" date="2024-04" db="EMBL/GenBank/DDBJ databases">
        <title>Defined microbial consortia suppress multidrug-resistant proinflammatory Enterobacteriaceae via ecological control.</title>
        <authorList>
            <person name="Furuichi M."/>
            <person name="Kawaguchi T."/>
            <person name="Pust M."/>
            <person name="Yasuma K."/>
            <person name="Plichta D."/>
            <person name="Hasegawa N."/>
            <person name="Ohya T."/>
            <person name="Bhattarai S."/>
            <person name="Sasajima S."/>
            <person name="Aoto Y."/>
            <person name="Tuganbaev T."/>
            <person name="Yaginuma M."/>
            <person name="Ueda M."/>
            <person name="Okahashi N."/>
            <person name="Amafuji K."/>
            <person name="Kiridooshi Y."/>
            <person name="Sugita K."/>
            <person name="Strazar M."/>
            <person name="Skelly A."/>
            <person name="Suda W."/>
            <person name="Hattori M."/>
            <person name="Nakamoto N."/>
            <person name="Caballero S."/>
            <person name="Norman J."/>
            <person name="Olle B."/>
            <person name="Tanoue T."/>
            <person name="Arita M."/>
            <person name="Bucci V."/>
            <person name="Atarashi K."/>
            <person name="Xavier R."/>
            <person name="Honda K."/>
        </authorList>
    </citation>
    <scope>NUCLEOTIDE SEQUENCE [LARGE SCALE GENOMIC DNA]</scope>
    <source>
        <strain evidence="5">f13</strain>
    </source>
</reference>
<feature type="chain" id="PRO_5045236713" description="SH3b domain-containing protein" evidence="2">
    <location>
        <begin position="25"/>
        <end position="760"/>
    </location>
</feature>
<feature type="compositionally biased region" description="Low complexity" evidence="1">
    <location>
        <begin position="253"/>
        <end position="280"/>
    </location>
</feature>
<dbReference type="Pfam" id="PF08239">
    <property type="entry name" value="SH3_3"/>
    <property type="match status" value="1"/>
</dbReference>
<feature type="signal peptide" evidence="2">
    <location>
        <begin position="1"/>
        <end position="24"/>
    </location>
</feature>
<dbReference type="Gene3D" id="2.30.30.40">
    <property type="entry name" value="SH3 Domains"/>
    <property type="match status" value="1"/>
</dbReference>
<name>A0ABQ0AYB3_9FIRM</name>
<dbReference type="InterPro" id="IPR025883">
    <property type="entry name" value="Cadherin-like_domain"/>
</dbReference>
<evidence type="ECO:0000259" key="3">
    <source>
        <dbReference type="PROSITE" id="PS51781"/>
    </source>
</evidence>
<feature type="compositionally biased region" description="Low complexity" evidence="1">
    <location>
        <begin position="343"/>
        <end position="372"/>
    </location>
</feature>
<keyword evidence="2" id="KW-0732">Signal</keyword>
<proteinExistence type="predicted"/>
<dbReference type="InterPro" id="IPR002901">
    <property type="entry name" value="MGlyc_endo_b_GlcNAc-like_dom"/>
</dbReference>
<dbReference type="InterPro" id="IPR003646">
    <property type="entry name" value="SH3-like_bac-type"/>
</dbReference>
<accession>A0ABQ0AYB3</accession>
<feature type="domain" description="SH3b" evidence="3">
    <location>
        <begin position="37"/>
        <end position="104"/>
    </location>
</feature>
<feature type="compositionally biased region" description="Polar residues" evidence="1">
    <location>
        <begin position="396"/>
        <end position="408"/>
    </location>
</feature>
<dbReference type="PROSITE" id="PS51781">
    <property type="entry name" value="SH3B"/>
    <property type="match status" value="1"/>
</dbReference>
<dbReference type="Proteomes" id="UP001600894">
    <property type="component" value="Unassembled WGS sequence"/>
</dbReference>
<feature type="compositionally biased region" description="Gly residues" evidence="1">
    <location>
        <begin position="373"/>
        <end position="385"/>
    </location>
</feature>
<dbReference type="SMART" id="SM00047">
    <property type="entry name" value="LYZ2"/>
    <property type="match status" value="1"/>
</dbReference>
<dbReference type="SMART" id="SM00287">
    <property type="entry name" value="SH3b"/>
    <property type="match status" value="1"/>
</dbReference>
<comment type="caution">
    <text evidence="4">The sequence shown here is derived from an EMBL/GenBank/DDBJ whole genome shotgun (WGS) entry which is preliminary data.</text>
</comment>
<feature type="region of interest" description="Disordered" evidence="1">
    <location>
        <begin position="336"/>
        <end position="442"/>
    </location>
</feature>
<organism evidence="4 5">
    <name type="scientific">Enterocloster alcoholdehydrogenati</name>
    <dbReference type="NCBI Taxonomy" id="2547410"/>
    <lineage>
        <taxon>Bacteria</taxon>
        <taxon>Bacillati</taxon>
        <taxon>Bacillota</taxon>
        <taxon>Clostridia</taxon>
        <taxon>Lachnospirales</taxon>
        <taxon>Lachnospiraceae</taxon>
        <taxon>Enterocloster</taxon>
    </lineage>
</organism>
<evidence type="ECO:0000256" key="2">
    <source>
        <dbReference type="SAM" id="SignalP"/>
    </source>
</evidence>
<evidence type="ECO:0000313" key="4">
    <source>
        <dbReference type="EMBL" id="GAA6269020.1"/>
    </source>
</evidence>
<dbReference type="EMBL" id="BAABXL010000001">
    <property type="protein sequence ID" value="GAA6269020.1"/>
    <property type="molecule type" value="Genomic_DNA"/>
</dbReference>
<protein>
    <recommendedName>
        <fullName evidence="3">SH3b domain-containing protein</fullName>
    </recommendedName>
</protein>
<feature type="compositionally biased region" description="Low complexity" evidence="1">
    <location>
        <begin position="740"/>
        <end position="751"/>
    </location>
</feature>